<dbReference type="PROSITE" id="PS50011">
    <property type="entry name" value="PROTEIN_KINASE_DOM"/>
    <property type="match status" value="2"/>
</dbReference>
<reference evidence="16 17" key="1">
    <citation type="submission" date="2018-05" db="EMBL/GenBank/DDBJ databases">
        <authorList>
            <person name="Datahose"/>
        </authorList>
    </citation>
    <scope>NUCLEOTIDE SEQUENCE</scope>
</reference>
<keyword evidence="5 12" id="KW-0547">Nucleotide-binding</keyword>
<dbReference type="InterPro" id="IPR000299">
    <property type="entry name" value="FERM_domain"/>
</dbReference>
<dbReference type="EC" id="2.7.10.2" evidence="13"/>
<accession>A0AAX7SI21</accession>
<evidence type="ECO:0000259" key="15">
    <source>
        <dbReference type="PROSITE" id="PS50057"/>
    </source>
</evidence>
<dbReference type="GO" id="GO:0035556">
    <property type="term" value="P:intracellular signal transduction"/>
    <property type="evidence" value="ECO:0007669"/>
    <property type="project" value="InterPro"/>
</dbReference>
<feature type="domain" description="FERM" evidence="15">
    <location>
        <begin position="1"/>
        <end position="393"/>
    </location>
</feature>
<keyword evidence="7 12" id="KW-0067">ATP-binding</keyword>
<comment type="catalytic activity">
    <reaction evidence="11 13">
        <text>L-tyrosyl-[protein] + ATP = O-phospho-L-tyrosyl-[protein] + ADP + H(+)</text>
        <dbReference type="Rhea" id="RHEA:10596"/>
        <dbReference type="Rhea" id="RHEA-COMP:10136"/>
        <dbReference type="Rhea" id="RHEA-COMP:20101"/>
        <dbReference type="ChEBI" id="CHEBI:15378"/>
        <dbReference type="ChEBI" id="CHEBI:30616"/>
        <dbReference type="ChEBI" id="CHEBI:46858"/>
        <dbReference type="ChEBI" id="CHEBI:61978"/>
        <dbReference type="ChEBI" id="CHEBI:456216"/>
        <dbReference type="EC" id="2.7.10.2"/>
    </reaction>
</comment>
<dbReference type="Pfam" id="PF07714">
    <property type="entry name" value="PK_Tyr_Ser-Thr"/>
    <property type="match status" value="2"/>
</dbReference>
<dbReference type="GO" id="GO:0060397">
    <property type="term" value="P:growth hormone receptor signaling pathway via JAK-STAT"/>
    <property type="evidence" value="ECO:0007669"/>
    <property type="project" value="TreeGrafter"/>
</dbReference>
<evidence type="ECO:0000256" key="9">
    <source>
        <dbReference type="ARBA" id="ARBA00023136"/>
    </source>
</evidence>
<evidence type="ECO:0000256" key="8">
    <source>
        <dbReference type="ARBA" id="ARBA00022999"/>
    </source>
</evidence>
<dbReference type="InterPro" id="IPR000980">
    <property type="entry name" value="SH2"/>
</dbReference>
<dbReference type="SMART" id="SM00295">
    <property type="entry name" value="B41"/>
    <property type="match status" value="1"/>
</dbReference>
<dbReference type="PANTHER" id="PTHR45807">
    <property type="entry name" value="TYROSINE-PROTEIN KINASE HOPSCOTCH"/>
    <property type="match status" value="1"/>
</dbReference>
<dbReference type="Gene3D" id="3.30.505.10">
    <property type="entry name" value="SH2 domain"/>
    <property type="match status" value="1"/>
</dbReference>
<keyword evidence="17" id="KW-1185">Reference proteome</keyword>
<dbReference type="InterPro" id="IPR008266">
    <property type="entry name" value="Tyr_kinase_AS"/>
</dbReference>
<dbReference type="InterPro" id="IPR000719">
    <property type="entry name" value="Prot_kinase_dom"/>
</dbReference>
<dbReference type="AlphaFoldDB" id="A0AAX7SI21"/>
<keyword evidence="4" id="KW-0677">Repeat</keyword>
<dbReference type="InterPro" id="IPR019749">
    <property type="entry name" value="Band_41_domain"/>
</dbReference>
<evidence type="ECO:0000256" key="6">
    <source>
        <dbReference type="ARBA" id="ARBA00022777"/>
    </source>
</evidence>
<dbReference type="PROSITE" id="PS00109">
    <property type="entry name" value="PROTEIN_KINASE_TYR"/>
    <property type="match status" value="1"/>
</dbReference>
<dbReference type="FunFam" id="1.10.510.10:FF:001512">
    <property type="entry name" value="Receptor tyrosine-protein kinase erbB-2"/>
    <property type="match status" value="1"/>
</dbReference>
<evidence type="ECO:0000256" key="13">
    <source>
        <dbReference type="RuleBase" id="RU362096"/>
    </source>
</evidence>
<dbReference type="PRINTS" id="PR00109">
    <property type="entry name" value="TYRKINASE"/>
</dbReference>
<evidence type="ECO:0000313" key="17">
    <source>
        <dbReference type="Proteomes" id="UP000265100"/>
    </source>
</evidence>
<keyword evidence="3 13" id="KW-0808">Transferase</keyword>
<reference evidence="17" key="2">
    <citation type="submission" date="2023-03" db="EMBL/GenBank/DDBJ databases">
        <authorList>
            <consortium name="Wellcome Sanger Institute Data Sharing"/>
        </authorList>
    </citation>
    <scope>NUCLEOTIDE SEQUENCE [LARGE SCALE GENOMIC DNA]</scope>
</reference>
<dbReference type="InterPro" id="IPR020635">
    <property type="entry name" value="Tyr_kinase_cat_dom"/>
</dbReference>
<reference evidence="16" key="3">
    <citation type="submission" date="2025-08" db="UniProtKB">
        <authorList>
            <consortium name="Ensembl"/>
        </authorList>
    </citation>
    <scope>IDENTIFICATION</scope>
</reference>
<keyword evidence="2" id="KW-0597">Phosphoprotein</keyword>
<keyword evidence="8" id="KW-0727">SH2 domain</keyword>
<comment type="subcellular location">
    <subcellularLocation>
        <location evidence="1">Endomembrane system</location>
    </subcellularLocation>
</comment>
<dbReference type="FunFam" id="1.10.510.10:FF:000110">
    <property type="entry name" value="Tyrosine-protein kinase"/>
    <property type="match status" value="1"/>
</dbReference>
<dbReference type="PANTHER" id="PTHR45807:SF1">
    <property type="entry name" value="TYROSINE-PROTEIN KINASE JAK2"/>
    <property type="match status" value="1"/>
</dbReference>
<dbReference type="SMART" id="SM00219">
    <property type="entry name" value="TyrKc"/>
    <property type="match status" value="2"/>
</dbReference>
<dbReference type="SUPFAM" id="SSF50729">
    <property type="entry name" value="PH domain-like"/>
    <property type="match status" value="1"/>
</dbReference>
<protein>
    <recommendedName>
        <fullName evidence="13">Tyrosine-protein kinase</fullName>
        <ecNumber evidence="13">2.7.10.2</ecNumber>
    </recommendedName>
</protein>
<dbReference type="Pfam" id="PF21990">
    <property type="entry name" value="SH2_1"/>
    <property type="match status" value="1"/>
</dbReference>
<dbReference type="InterPro" id="IPR036860">
    <property type="entry name" value="SH2_dom_sf"/>
</dbReference>
<dbReference type="InterPro" id="IPR019748">
    <property type="entry name" value="FERM_central"/>
</dbReference>
<dbReference type="GO" id="GO:0005524">
    <property type="term" value="F:ATP binding"/>
    <property type="evidence" value="ECO:0007669"/>
    <property type="project" value="UniProtKB-UniRule"/>
</dbReference>
<dbReference type="FunFam" id="3.30.200.20:FF:000084">
    <property type="entry name" value="Tyrosine-protein kinase"/>
    <property type="match status" value="1"/>
</dbReference>
<reference evidence="16" key="4">
    <citation type="submission" date="2025-09" db="UniProtKB">
        <authorList>
            <consortium name="Ensembl"/>
        </authorList>
    </citation>
    <scope>IDENTIFICATION</scope>
</reference>
<dbReference type="GeneTree" id="ENSGT00940000155640"/>
<evidence type="ECO:0000256" key="4">
    <source>
        <dbReference type="ARBA" id="ARBA00022737"/>
    </source>
</evidence>
<evidence type="ECO:0000256" key="7">
    <source>
        <dbReference type="ARBA" id="ARBA00022840"/>
    </source>
</evidence>
<dbReference type="Ensembl" id="ENSACLT00000064373.1">
    <property type="protein sequence ID" value="ENSACLP00000043843.1"/>
    <property type="gene ID" value="ENSACLG00000019560.2"/>
</dbReference>
<dbReference type="SUPFAM" id="SSF55550">
    <property type="entry name" value="SH2 domain"/>
    <property type="match status" value="1"/>
</dbReference>
<organism evidence="16 17">
    <name type="scientific">Astatotilapia calliptera</name>
    <name type="common">Eastern happy</name>
    <name type="synonym">Chromis callipterus</name>
    <dbReference type="NCBI Taxonomy" id="8154"/>
    <lineage>
        <taxon>Eukaryota</taxon>
        <taxon>Metazoa</taxon>
        <taxon>Chordata</taxon>
        <taxon>Craniata</taxon>
        <taxon>Vertebrata</taxon>
        <taxon>Euteleostomi</taxon>
        <taxon>Actinopterygii</taxon>
        <taxon>Neopterygii</taxon>
        <taxon>Teleostei</taxon>
        <taxon>Neoteleostei</taxon>
        <taxon>Acanthomorphata</taxon>
        <taxon>Ovalentaria</taxon>
        <taxon>Cichlomorphae</taxon>
        <taxon>Cichliformes</taxon>
        <taxon>Cichlidae</taxon>
        <taxon>African cichlids</taxon>
        <taxon>Pseudocrenilabrinae</taxon>
        <taxon>Haplochromini</taxon>
        <taxon>Astatotilapia</taxon>
    </lineage>
</organism>
<dbReference type="PROSITE" id="PS50057">
    <property type="entry name" value="FERM_3"/>
    <property type="match status" value="1"/>
</dbReference>
<dbReference type="Proteomes" id="UP000265100">
    <property type="component" value="Chromosome 12"/>
</dbReference>
<feature type="binding site" evidence="12">
    <location>
        <position position="732"/>
    </location>
    <ligand>
        <name>ATP</name>
        <dbReference type="ChEBI" id="CHEBI:30616"/>
    </ligand>
</feature>
<evidence type="ECO:0000256" key="10">
    <source>
        <dbReference type="ARBA" id="ARBA00023137"/>
    </source>
</evidence>
<evidence type="ECO:0000256" key="3">
    <source>
        <dbReference type="ARBA" id="ARBA00022679"/>
    </source>
</evidence>
<dbReference type="GO" id="GO:0019221">
    <property type="term" value="P:cytokine-mediated signaling pathway"/>
    <property type="evidence" value="ECO:0007669"/>
    <property type="project" value="TreeGrafter"/>
</dbReference>
<dbReference type="InterPro" id="IPR041155">
    <property type="entry name" value="FERM_F1"/>
</dbReference>
<dbReference type="CDD" id="cd14473">
    <property type="entry name" value="FERM_B-lobe"/>
    <property type="match status" value="1"/>
</dbReference>
<dbReference type="InterPro" id="IPR051286">
    <property type="entry name" value="JAK"/>
</dbReference>
<dbReference type="GO" id="GO:0005131">
    <property type="term" value="F:growth hormone receptor binding"/>
    <property type="evidence" value="ECO:0007669"/>
    <property type="project" value="TreeGrafter"/>
</dbReference>
<dbReference type="InterPro" id="IPR041381">
    <property type="entry name" value="JAK1-3/TYK2_PHL_dom"/>
</dbReference>
<dbReference type="PROSITE" id="PS00107">
    <property type="entry name" value="PROTEIN_KINASE_ATP"/>
    <property type="match status" value="1"/>
</dbReference>
<dbReference type="InterPro" id="IPR011009">
    <property type="entry name" value="Kinase-like_dom_sf"/>
</dbReference>
<dbReference type="GO" id="GO:0004715">
    <property type="term" value="F:non-membrane spanning protein tyrosine kinase activity"/>
    <property type="evidence" value="ECO:0007669"/>
    <property type="project" value="UniProtKB-EC"/>
</dbReference>
<dbReference type="GO" id="GO:0030182">
    <property type="term" value="P:neuron differentiation"/>
    <property type="evidence" value="ECO:0007669"/>
    <property type="project" value="UniProtKB-ARBA"/>
</dbReference>
<dbReference type="Pfam" id="PF18379">
    <property type="entry name" value="FERM_F1"/>
    <property type="match status" value="1"/>
</dbReference>
<name>A0AAX7SI21_ASTCA</name>
<dbReference type="GO" id="GO:0007259">
    <property type="term" value="P:cell surface receptor signaling pathway via JAK-STAT"/>
    <property type="evidence" value="ECO:0007669"/>
    <property type="project" value="TreeGrafter"/>
</dbReference>
<dbReference type="Pfam" id="PF17887">
    <property type="entry name" value="Jak1_Phl"/>
    <property type="match status" value="1"/>
</dbReference>
<dbReference type="SUPFAM" id="SSF56112">
    <property type="entry name" value="Protein kinase-like (PK-like)"/>
    <property type="match status" value="2"/>
</dbReference>
<evidence type="ECO:0000313" key="16">
    <source>
        <dbReference type="Ensembl" id="ENSACLP00000043843.1"/>
    </source>
</evidence>
<dbReference type="GO" id="GO:0048468">
    <property type="term" value="P:cell development"/>
    <property type="evidence" value="ECO:0007669"/>
    <property type="project" value="UniProtKB-ARBA"/>
</dbReference>
<dbReference type="GO" id="GO:0016020">
    <property type="term" value="C:membrane"/>
    <property type="evidence" value="ECO:0007669"/>
    <property type="project" value="InterPro"/>
</dbReference>
<feature type="domain" description="Protein kinase" evidence="14">
    <location>
        <begin position="698"/>
        <end position="935"/>
    </location>
</feature>
<sequence length="935" mass="108031">SVTWSIDPKIRLSRGHKHNVPSHSFVTVGISPLYCSLFGLFREQDHLWFSPNHIFQLDETASEDVFFRIRYGGASRAYRYGVTKGSESPVIDDFVMSYLFFQWRNDYLNGLVKFSNSHETQEECLGLAVLDMTRSAKEKQLSPLDIYHSISYKSFLPKDMRAQIQDCNFLTRKRIRFRFKRFIQQFSQCRTTVRDLKLKYLISMESLEKSFYTETFQVKEPSGVQRIILVAADTGIQWCRELSKDSEQVESRVVTINKQDGKNLELEFPSLLEALSFVSLVDGYYRLTTDAHHYLCKEVAPPRLVEAISSHCHGPITMEFAVNWLQKSGNKRGLYILRCSPKDFNKYFLTFPVEVGDTQLSASGEFNLSGTKRNFSSLQELLSCYQKETVRSDSIIFQFSKCCPPKSKGKTNRIWIWVRKELRDYGEHQTEVVMKVLDQAHRNFSESFFEAASMMSQLSHVHLILNYGVCVCGEENIMVQEYVKFGSLDTYLKKNKNSINLLWKLEVAKQLAWAMNFLEEKHLVHGNVCAKNVLLIREEDRRAGNPPFIKLSDPGISITVLPKEILIERIPWVPPECIEDPAKLSLAADKWSFGTTLWEICSGGDKPLATLDNSKKTLFYMDHHQLPAPKWTELANLISSCMDYEPTFRPTFRAVIRDLHNYELIVDSDILPNRTVGSAWASGGFDNQDPAQFEERHLIFLQQLGKGNFGSVEMCRYDPLQDNTGEVVAVKKLQHSTAEHMRDFEREIEILKSLQHENIVKYKGVCYSAGRRNLRLIMEYLPFGSLRDYLIKNRERIEHQKLVHYTSQICKGMEYLSSKRYIHRDLATRNILVESELRVKIGDFGLTKVLPQDKDYYMVKDPGESPIFWYAPESLTESKFSVASDVWSFGVVLYELFTHSDKNCSPPAVSNTSYIQCISSFYVCIERKKKVTLEF</sequence>
<dbReference type="GO" id="GO:0005829">
    <property type="term" value="C:cytosol"/>
    <property type="evidence" value="ECO:0007669"/>
    <property type="project" value="TreeGrafter"/>
</dbReference>
<keyword evidence="6 13" id="KW-0418">Kinase</keyword>
<evidence type="ECO:0000259" key="14">
    <source>
        <dbReference type="PROSITE" id="PS50011"/>
    </source>
</evidence>
<comment type="similarity">
    <text evidence="13">Belongs to the protein kinase superfamily. Tyr protein kinase family.</text>
</comment>
<dbReference type="GO" id="GO:0012505">
    <property type="term" value="C:endomembrane system"/>
    <property type="evidence" value="ECO:0007669"/>
    <property type="project" value="UniProtKB-SubCell"/>
</dbReference>
<evidence type="ECO:0000256" key="11">
    <source>
        <dbReference type="ARBA" id="ARBA00051245"/>
    </source>
</evidence>
<dbReference type="Gene3D" id="3.30.200.20">
    <property type="entry name" value="Phosphorylase Kinase, domain 1"/>
    <property type="match status" value="2"/>
</dbReference>
<dbReference type="Pfam" id="PF18377">
    <property type="entry name" value="FERM_F2"/>
    <property type="match status" value="1"/>
</dbReference>
<dbReference type="Gene3D" id="1.10.510.10">
    <property type="entry name" value="Transferase(Phosphotransferase) domain 1"/>
    <property type="match status" value="2"/>
</dbReference>
<feature type="domain" description="Protein kinase" evidence="14">
    <location>
        <begin position="400"/>
        <end position="663"/>
    </location>
</feature>
<keyword evidence="10 13" id="KW-0829">Tyrosine-protein kinase</keyword>
<dbReference type="InterPro" id="IPR016251">
    <property type="entry name" value="Tyr_kinase_non-rcpt_Jak/Tyk2"/>
</dbReference>
<keyword evidence="9" id="KW-0472">Membrane</keyword>
<dbReference type="InterPro" id="IPR035963">
    <property type="entry name" value="FERM_2"/>
</dbReference>
<proteinExistence type="inferred from homology"/>
<dbReference type="InterPro" id="IPR041046">
    <property type="entry name" value="FERM_F2"/>
</dbReference>
<dbReference type="GO" id="GO:0050793">
    <property type="term" value="P:regulation of developmental process"/>
    <property type="evidence" value="ECO:0007669"/>
    <property type="project" value="UniProtKB-ARBA"/>
</dbReference>
<evidence type="ECO:0000256" key="12">
    <source>
        <dbReference type="PROSITE-ProRule" id="PRU10141"/>
    </source>
</evidence>
<evidence type="ECO:0000256" key="2">
    <source>
        <dbReference type="ARBA" id="ARBA00022553"/>
    </source>
</evidence>
<dbReference type="SMART" id="SM00252">
    <property type="entry name" value="SH2"/>
    <property type="match status" value="1"/>
</dbReference>
<dbReference type="InterPro" id="IPR017441">
    <property type="entry name" value="Protein_kinase_ATP_BS"/>
</dbReference>
<evidence type="ECO:0000256" key="5">
    <source>
        <dbReference type="ARBA" id="ARBA00022741"/>
    </source>
</evidence>
<evidence type="ECO:0000256" key="1">
    <source>
        <dbReference type="ARBA" id="ARBA00004308"/>
    </source>
</evidence>
<dbReference type="PRINTS" id="PR01823">
    <property type="entry name" value="JANUSKINASE"/>
</dbReference>
<dbReference type="SUPFAM" id="SSF47031">
    <property type="entry name" value="Second domain of FERM"/>
    <property type="match status" value="1"/>
</dbReference>
<dbReference type="InterPro" id="IPR001245">
    <property type="entry name" value="Ser-Thr/Tyr_kinase_cat_dom"/>
</dbReference>